<feature type="compositionally biased region" description="Basic and acidic residues" evidence="1">
    <location>
        <begin position="176"/>
        <end position="188"/>
    </location>
</feature>
<evidence type="ECO:0000313" key="3">
    <source>
        <dbReference type="Proteomes" id="UP000011115"/>
    </source>
</evidence>
<evidence type="ECO:0000256" key="1">
    <source>
        <dbReference type="SAM" id="MobiDB-lite"/>
    </source>
</evidence>
<dbReference type="PaxDb" id="4113-PGSC0003DMT400091207"/>
<accession>M1DM34</accession>
<organism evidence="2 3">
    <name type="scientific">Solanum tuberosum</name>
    <name type="common">Potato</name>
    <dbReference type="NCBI Taxonomy" id="4113"/>
    <lineage>
        <taxon>Eukaryota</taxon>
        <taxon>Viridiplantae</taxon>
        <taxon>Streptophyta</taxon>
        <taxon>Embryophyta</taxon>
        <taxon>Tracheophyta</taxon>
        <taxon>Spermatophyta</taxon>
        <taxon>Magnoliopsida</taxon>
        <taxon>eudicotyledons</taxon>
        <taxon>Gunneridae</taxon>
        <taxon>Pentapetalae</taxon>
        <taxon>asterids</taxon>
        <taxon>lamiids</taxon>
        <taxon>Solanales</taxon>
        <taxon>Solanaceae</taxon>
        <taxon>Solanoideae</taxon>
        <taxon>Solaneae</taxon>
        <taxon>Solanum</taxon>
    </lineage>
</organism>
<evidence type="ECO:0000313" key="2">
    <source>
        <dbReference type="EnsemblPlants" id="PGSC0003DMT400091207"/>
    </source>
</evidence>
<feature type="region of interest" description="Disordered" evidence="1">
    <location>
        <begin position="169"/>
        <end position="195"/>
    </location>
</feature>
<dbReference type="InParanoid" id="M1DM34"/>
<sequence>MPTASTDIRRIEAEYLKDQAEMKKAISVELVNTESSPAKASMPAPSPGLSGTSIATVTPTDTQASVLRMGQLALSVDRRTASLEASVQSMIQISLSDVVTPMSTTINAIVARIAVCEHNQRSTKEVTALKAAIVELRKHVDHLKAIDVSMVFGIMEIPDMPEMPETINGHGGRAKQIADHDSKAKTDEDIHEETEGVADEDLTQTEEIMVDVVVQASLAPVAVAGGTGPYGGHSWH</sequence>
<dbReference type="Proteomes" id="UP000011115">
    <property type="component" value="Unassembled WGS sequence"/>
</dbReference>
<protein>
    <recommendedName>
        <fullName evidence="4">Polyprotein protein</fullName>
    </recommendedName>
</protein>
<dbReference type="AlphaFoldDB" id="M1DM34"/>
<name>M1DM34_SOLTU</name>
<evidence type="ECO:0008006" key="4">
    <source>
        <dbReference type="Google" id="ProtNLM"/>
    </source>
</evidence>
<keyword evidence="3" id="KW-1185">Reference proteome</keyword>
<reference evidence="3" key="1">
    <citation type="journal article" date="2011" name="Nature">
        <title>Genome sequence and analysis of the tuber crop potato.</title>
        <authorList>
            <consortium name="The Potato Genome Sequencing Consortium"/>
        </authorList>
    </citation>
    <scope>NUCLEOTIDE SEQUENCE [LARGE SCALE GENOMIC DNA]</scope>
    <source>
        <strain evidence="3">cv. DM1-3 516 R44</strain>
    </source>
</reference>
<dbReference type="Gramene" id="PGSC0003DMT400091207">
    <property type="protein sequence ID" value="PGSC0003DMT400091207"/>
    <property type="gene ID" value="PGSC0003DMG400040778"/>
</dbReference>
<dbReference type="EnsemblPlants" id="PGSC0003DMT400091207">
    <property type="protein sequence ID" value="PGSC0003DMT400091207"/>
    <property type="gene ID" value="PGSC0003DMG400040778"/>
</dbReference>
<proteinExistence type="predicted"/>
<dbReference type="HOGENOM" id="CLU_029307_2_1_1"/>
<reference evidence="2" key="2">
    <citation type="submission" date="2015-06" db="UniProtKB">
        <authorList>
            <consortium name="EnsemblPlants"/>
        </authorList>
    </citation>
    <scope>IDENTIFICATION</scope>
    <source>
        <strain evidence="2">DM1-3 516 R44</strain>
    </source>
</reference>